<comment type="caution">
    <text evidence="1">The sequence shown here is derived from an EMBL/GenBank/DDBJ whole genome shotgun (WGS) entry which is preliminary data.</text>
</comment>
<dbReference type="Proteomes" id="UP001558850">
    <property type="component" value="Unassembled WGS sequence"/>
</dbReference>
<organism evidence="1 2">
    <name type="scientific">Paraburkholderia phymatum</name>
    <dbReference type="NCBI Taxonomy" id="148447"/>
    <lineage>
        <taxon>Bacteria</taxon>
        <taxon>Pseudomonadati</taxon>
        <taxon>Pseudomonadota</taxon>
        <taxon>Betaproteobacteria</taxon>
        <taxon>Burkholderiales</taxon>
        <taxon>Burkholderiaceae</taxon>
        <taxon>Paraburkholderia</taxon>
    </lineage>
</organism>
<sequence length="84" mass="9501">SLGELIDGGDAARFESPRFPCNHPLFIMFSSGTTGRPKCIVHGAGGSLLEHLKEHRLHCDLRPGDRMYFHTTCAWMMWNWQLSA</sequence>
<evidence type="ECO:0000313" key="1">
    <source>
        <dbReference type="EMBL" id="MEX3937931.1"/>
    </source>
</evidence>
<accession>A0ACC6UES9</accession>
<keyword evidence="2" id="KW-1185">Reference proteome</keyword>
<protein>
    <submittedName>
        <fullName evidence="1">AMP-binding protein</fullName>
    </submittedName>
</protein>
<feature type="non-terminal residue" evidence="1">
    <location>
        <position position="1"/>
    </location>
</feature>
<name>A0ACC6UES9_9BURK</name>
<reference evidence="1" key="1">
    <citation type="submission" date="2024-07" db="EMBL/GenBank/DDBJ databases">
        <title>A survey of Mimosa microsymbionts across Brazilian biomes reveals a high diversity of Paraburkholderia nodulating endemic species, but also that Cupriavidus is common as a symbiont of widespread species.</title>
        <authorList>
            <person name="Rouws L."/>
            <person name="Barauna A."/>
            <person name="Beukes C."/>
            <person name="Rouws J.R.C."/>
            <person name="De Faria S.M."/>
            <person name="Gross E."/>
            <person name="Bueno Dos Reis Junior F."/>
            <person name="Simon M.F."/>
            <person name="Maluk M."/>
            <person name="Odee D.W."/>
            <person name="Kenicer G."/>
            <person name="Young J.P.W."/>
            <person name="Reis V.M."/>
            <person name="Zilli J."/>
            <person name="James E.K."/>
        </authorList>
    </citation>
    <scope>NUCLEOTIDE SEQUENCE</scope>
    <source>
        <strain evidence="1">EG181B</strain>
    </source>
</reference>
<feature type="non-terminal residue" evidence="1">
    <location>
        <position position="84"/>
    </location>
</feature>
<evidence type="ECO:0000313" key="2">
    <source>
        <dbReference type="Proteomes" id="UP001558850"/>
    </source>
</evidence>
<proteinExistence type="predicted"/>
<gene>
    <name evidence="1" type="ORF">AB4Y32_40630</name>
</gene>
<dbReference type="EMBL" id="JBFRCH010000166">
    <property type="protein sequence ID" value="MEX3937931.1"/>
    <property type="molecule type" value="Genomic_DNA"/>
</dbReference>